<organism evidence="2 3">
    <name type="scientific">Streptomyces bauhiniae</name>
    <dbReference type="NCBI Taxonomy" id="2340725"/>
    <lineage>
        <taxon>Bacteria</taxon>
        <taxon>Bacillati</taxon>
        <taxon>Actinomycetota</taxon>
        <taxon>Actinomycetes</taxon>
        <taxon>Kitasatosporales</taxon>
        <taxon>Streptomycetaceae</taxon>
        <taxon>Streptomyces</taxon>
    </lineage>
</organism>
<dbReference type="Proteomes" id="UP000298159">
    <property type="component" value="Unassembled WGS sequence"/>
</dbReference>
<keyword evidence="1" id="KW-0812">Transmembrane</keyword>
<keyword evidence="1" id="KW-0472">Membrane</keyword>
<keyword evidence="1" id="KW-1133">Transmembrane helix</keyword>
<name>A0A4Z1DEV8_9ACTN</name>
<proteinExistence type="predicted"/>
<dbReference type="EMBL" id="SRRT01000001">
    <property type="protein sequence ID" value="TGN81051.1"/>
    <property type="molecule type" value="Genomic_DNA"/>
</dbReference>
<feature type="transmembrane region" description="Helical" evidence="1">
    <location>
        <begin position="12"/>
        <end position="30"/>
    </location>
</feature>
<accession>A0A4Z1DEV8</accession>
<evidence type="ECO:0000313" key="2">
    <source>
        <dbReference type="EMBL" id="TGN81051.1"/>
    </source>
</evidence>
<dbReference type="GeneID" id="95446078"/>
<sequence>MRRTRRISEVVVRVAVTALLGGMTYLITNLTDQPEIWKITLSVFIAGATLIVQQLADFERRLDDGLTGFNDTTRLISRLDTSPVGSGEVTRLARNVAALEPGRPDLLYTFVRAEVRRLANLMEDLRGNHADYPGEDRDWLLGLARCAGASIDAASTSVDRDFWGTDPGRHYVTAQEQAVSRGVRVRRLLILGTPADLDAGVEELRSWQRSLGFEIRVLVLSTLESWEQREAVKNFVVFDRAISYETIPADGDPSRVYQTMLTVGERVDEHVRRFESWWERGE</sequence>
<keyword evidence="3" id="KW-1185">Reference proteome</keyword>
<dbReference type="AlphaFoldDB" id="A0A4Z1DEV8"/>
<evidence type="ECO:0000313" key="3">
    <source>
        <dbReference type="Proteomes" id="UP000298159"/>
    </source>
</evidence>
<reference evidence="2 3" key="1">
    <citation type="submission" date="2019-04" db="EMBL/GenBank/DDBJ databases">
        <title>Streptomyces sp. nov. Bv016 isolated from bark of Buahinia variegata.</title>
        <authorList>
            <person name="Kanchanasin P."/>
            <person name="Tanasupawat S."/>
            <person name="Yuki M."/>
            <person name="Kudo T."/>
        </authorList>
    </citation>
    <scope>NUCLEOTIDE SEQUENCE [LARGE SCALE GENOMIC DNA]</scope>
    <source>
        <strain evidence="2 3">Bv016</strain>
    </source>
</reference>
<protein>
    <submittedName>
        <fullName evidence="2">Uncharacterized protein</fullName>
    </submittedName>
</protein>
<dbReference type="RefSeq" id="WP_135783629.1">
    <property type="nucleotide sequence ID" value="NZ_SRRT01000001.1"/>
</dbReference>
<evidence type="ECO:0000256" key="1">
    <source>
        <dbReference type="SAM" id="Phobius"/>
    </source>
</evidence>
<gene>
    <name evidence="2" type="ORF">E5083_00490</name>
</gene>
<comment type="caution">
    <text evidence="2">The sequence shown here is derived from an EMBL/GenBank/DDBJ whole genome shotgun (WGS) entry which is preliminary data.</text>
</comment>